<dbReference type="GeneID" id="11536522"/>
<proteinExistence type="predicted"/>
<evidence type="ECO:0000256" key="1">
    <source>
        <dbReference type="SAM" id="MobiDB-lite"/>
    </source>
</evidence>
<evidence type="ECO:0000313" key="3">
    <source>
        <dbReference type="Proteomes" id="UP000029779"/>
    </source>
</evidence>
<feature type="region of interest" description="Disordered" evidence="1">
    <location>
        <begin position="114"/>
        <end position="174"/>
    </location>
</feature>
<organismHost>
    <name type="scientific">Helicoverpa zea</name>
    <name type="common">Corn earworm moth</name>
    <name type="synonym">Heliothis zea</name>
    <dbReference type="NCBI Taxonomy" id="7113"/>
</organismHost>
<evidence type="ECO:0000313" key="2">
    <source>
        <dbReference type="EMBL" id="AEW69563.1"/>
    </source>
</evidence>
<dbReference type="EMBL" id="JN418988">
    <property type="protein sequence ID" value="AEW69563.1"/>
    <property type="molecule type" value="Genomic_DNA"/>
</dbReference>
<sequence>MYILLIQTNLHFTDADADSTIEDERSPIDSSGSLVKPNNDATATTFTETTNISTTANIDTLPINTDTNSNDTFNNASGYNTSSCNASSGNASSGNASSSTCNTNYNTNYNTSDYNASYNNHNSSYNVSNNTSTYKHNHQPQSQPQPLSQPPSQDQPQNQPQSHPQHQSQSSQTITLHTETGTIDLCTASEDEEDEDASDYIDDEPYYRDDCGKVIYINNSGPLECSVYVDEDCTSDTEPRPEFKTIQIVIKSEDVSRKANKYNTQNSTNNFIANNTTGINNHSNTNTNNTSKYTNIDNFMHFHQYYKPQNYSSQNQALDQMHNQFNQIQSFNQNAPFNQYNQSLAFNNQCTNSQCQCNINTSYYESCNESETYSDPEYYDQAPDYSEIKTSNTIGCQTSVETNVGITQTDEDHCRLMDRSTQTLTGGNNYMPSNSSLDSASSSSSSYCFYNRIDSLNGVISNSINKSIERTALLSISNSFERTPPPCYKPPPRYSSPKFLTVDASTNTEIQKMDQHQQTDASVVVV</sequence>
<keyword evidence="3" id="KW-1185">Reference proteome</keyword>
<dbReference type="RefSeq" id="YP_004956762.1">
    <property type="nucleotide sequence ID" value="NC_004156.2"/>
</dbReference>
<name>G9I040_HZNV2</name>
<reference evidence="2 3" key="1">
    <citation type="journal article" date="2012" name="Viruses">
        <title>Analysis of the Genome of the Sexually Transmitted Insect Virus Helicoverpa zea Nudivirus 2.</title>
        <authorList>
            <person name="Burand J.P."/>
            <person name="Kim W."/>
            <person name="Afonso C.L."/>
            <person name="Tulman E.R."/>
            <person name="Kutish G.F."/>
            <person name="Lu Z."/>
            <person name="Rock D.L."/>
        </authorList>
    </citation>
    <scope>NUCLEOTIDE SEQUENCE [LARGE SCALE GENOMIC DNA]</scope>
    <source>
        <strain evidence="2">MS1</strain>
    </source>
</reference>
<dbReference type="Proteomes" id="UP000029779">
    <property type="component" value="Segment"/>
</dbReference>
<accession>G9I040</accession>
<dbReference type="KEGG" id="vg:11536522"/>
<feature type="compositionally biased region" description="Low complexity" evidence="1">
    <location>
        <begin position="114"/>
        <end position="172"/>
    </location>
</feature>
<gene>
    <name evidence="2" type="primary">orf14</name>
    <name evidence="2" type="ORF">Hz2V014</name>
</gene>
<protein>
    <submittedName>
        <fullName evidence="2">Uncharacterized protein</fullName>
    </submittedName>
</protein>
<organism evidence="2 3">
    <name type="scientific">Helicoverpa zea nudivirus 2</name>
    <name type="common">HzNV-2</name>
    <dbReference type="NCBI Taxonomy" id="1128424"/>
    <lineage>
        <taxon>Viruses</taxon>
        <taxon>Viruses incertae sedis</taxon>
        <taxon>Naldaviricetes</taxon>
        <taxon>Lefavirales</taxon>
        <taxon>Nudiviridae</taxon>
        <taxon>Betanudivirus</taxon>
        <taxon>Betanudivirus hezeae</taxon>
    </lineage>
</organism>